<reference evidence="1 2" key="1">
    <citation type="submission" date="2020-09" db="EMBL/GenBank/DDBJ databases">
        <title>De no assembly of potato wild relative species, Solanum commersonii.</title>
        <authorList>
            <person name="Cho K."/>
        </authorList>
    </citation>
    <scope>NUCLEOTIDE SEQUENCE [LARGE SCALE GENOMIC DNA]</scope>
    <source>
        <strain evidence="1">LZ3.2</strain>
        <tissue evidence="1">Leaf</tissue>
    </source>
</reference>
<organism evidence="1 2">
    <name type="scientific">Solanum commersonii</name>
    <name type="common">Commerson's wild potato</name>
    <name type="synonym">Commerson's nightshade</name>
    <dbReference type="NCBI Taxonomy" id="4109"/>
    <lineage>
        <taxon>Eukaryota</taxon>
        <taxon>Viridiplantae</taxon>
        <taxon>Streptophyta</taxon>
        <taxon>Embryophyta</taxon>
        <taxon>Tracheophyta</taxon>
        <taxon>Spermatophyta</taxon>
        <taxon>Magnoliopsida</taxon>
        <taxon>eudicotyledons</taxon>
        <taxon>Gunneridae</taxon>
        <taxon>Pentapetalae</taxon>
        <taxon>asterids</taxon>
        <taxon>lamiids</taxon>
        <taxon>Solanales</taxon>
        <taxon>Solanaceae</taxon>
        <taxon>Solanoideae</taxon>
        <taxon>Solaneae</taxon>
        <taxon>Solanum</taxon>
    </lineage>
</organism>
<comment type="caution">
    <text evidence="1">The sequence shown here is derived from an EMBL/GenBank/DDBJ whole genome shotgun (WGS) entry which is preliminary data.</text>
</comment>
<dbReference type="AlphaFoldDB" id="A0A9J5XVQ3"/>
<keyword evidence="2" id="KW-1185">Reference proteome</keyword>
<name>A0A9J5XVQ3_SOLCO</name>
<gene>
    <name evidence="1" type="ORF">H5410_042201</name>
</gene>
<sequence length="84" mass="9857">MIFAETFHGRPLDLNYGIIWSRWENWPIYRVKLGPELVNPYFANFSCANSPWIFGDSEFRRDFCQTFSWTSVKTLAIEPVGFDG</sequence>
<evidence type="ECO:0000313" key="1">
    <source>
        <dbReference type="EMBL" id="KAG5591687.1"/>
    </source>
</evidence>
<dbReference type="EMBL" id="JACXVP010000008">
    <property type="protein sequence ID" value="KAG5591687.1"/>
    <property type="molecule type" value="Genomic_DNA"/>
</dbReference>
<dbReference type="Proteomes" id="UP000824120">
    <property type="component" value="Chromosome 8"/>
</dbReference>
<accession>A0A9J5XVQ3</accession>
<evidence type="ECO:0000313" key="2">
    <source>
        <dbReference type="Proteomes" id="UP000824120"/>
    </source>
</evidence>
<proteinExistence type="predicted"/>
<protein>
    <submittedName>
        <fullName evidence="1">Uncharacterized protein</fullName>
    </submittedName>
</protein>